<dbReference type="Proteomes" id="UP000286681">
    <property type="component" value="Unassembled WGS sequence"/>
</dbReference>
<dbReference type="Gene3D" id="1.10.260.40">
    <property type="entry name" value="lambda repressor-like DNA-binding domains"/>
    <property type="match status" value="1"/>
</dbReference>
<dbReference type="EMBL" id="QQWO01000008">
    <property type="protein sequence ID" value="RSV03038.1"/>
    <property type="molecule type" value="Genomic_DNA"/>
</dbReference>
<feature type="domain" description="HTH cro/C1-type" evidence="1">
    <location>
        <begin position="18"/>
        <end position="72"/>
    </location>
</feature>
<accession>A0AAJ4VAY4</accession>
<dbReference type="InterPro" id="IPR001387">
    <property type="entry name" value="Cro/C1-type_HTH"/>
</dbReference>
<dbReference type="InterPro" id="IPR010982">
    <property type="entry name" value="Lambda_DNA-bd_dom_sf"/>
</dbReference>
<dbReference type="GO" id="GO:0003677">
    <property type="term" value="F:DNA binding"/>
    <property type="evidence" value="ECO:0007669"/>
    <property type="project" value="InterPro"/>
</dbReference>
<dbReference type="PROSITE" id="PS50943">
    <property type="entry name" value="HTH_CROC1"/>
    <property type="match status" value="1"/>
</dbReference>
<sequence length="84" mass="9248">MVARGIHDSRYRWVIEQLIDARKKQTLTQQAVADKLGKPQQFVSRYETGERRLDIFEFMDVATALGVDALALISVGAGKSGPAG</sequence>
<dbReference type="AlphaFoldDB" id="A0AAJ4VAY4"/>
<gene>
    <name evidence="2" type="ORF">CA257_11145</name>
</gene>
<dbReference type="CDD" id="cd00093">
    <property type="entry name" value="HTH_XRE"/>
    <property type="match status" value="1"/>
</dbReference>
<organism evidence="2 3">
    <name type="scientific">Sphingomonas koreensis</name>
    <dbReference type="NCBI Taxonomy" id="93064"/>
    <lineage>
        <taxon>Bacteria</taxon>
        <taxon>Pseudomonadati</taxon>
        <taxon>Pseudomonadota</taxon>
        <taxon>Alphaproteobacteria</taxon>
        <taxon>Sphingomonadales</taxon>
        <taxon>Sphingomonadaceae</taxon>
        <taxon>Sphingomonas</taxon>
    </lineage>
</organism>
<evidence type="ECO:0000313" key="3">
    <source>
        <dbReference type="Proteomes" id="UP000286681"/>
    </source>
</evidence>
<reference evidence="2 3" key="1">
    <citation type="submission" date="2018-07" db="EMBL/GenBank/DDBJ databases">
        <title>Genomic and Epidemiologic Investigation of an Indolent Hospital Outbreak.</title>
        <authorList>
            <person name="Johnson R.C."/>
            <person name="Deming C."/>
            <person name="Conlan S."/>
            <person name="Zellmer C.J."/>
            <person name="Michelin A.V."/>
            <person name="Lee-Lin S."/>
            <person name="Thomas P.J."/>
            <person name="Park M."/>
            <person name="Weingarten R.A."/>
            <person name="Less J."/>
            <person name="Dekker J.P."/>
            <person name="Frank K.M."/>
            <person name="Musser K.A."/>
            <person name="Mcquiston J.R."/>
            <person name="Henderson D.K."/>
            <person name="Lau A.F."/>
            <person name="Palmore T.N."/>
            <person name="Segre J.A."/>
        </authorList>
    </citation>
    <scope>NUCLEOTIDE SEQUENCE [LARGE SCALE GENOMIC DNA]</scope>
    <source>
        <strain evidence="2 3">SK-NIH.Env10_0317</strain>
    </source>
</reference>
<evidence type="ECO:0000313" key="2">
    <source>
        <dbReference type="EMBL" id="RSV03038.1"/>
    </source>
</evidence>
<name>A0AAJ4VAY4_9SPHN</name>
<dbReference type="SUPFAM" id="SSF47413">
    <property type="entry name" value="lambda repressor-like DNA-binding domains"/>
    <property type="match status" value="1"/>
</dbReference>
<dbReference type="Pfam" id="PF01381">
    <property type="entry name" value="HTH_3"/>
    <property type="match status" value="1"/>
</dbReference>
<evidence type="ECO:0000259" key="1">
    <source>
        <dbReference type="PROSITE" id="PS50943"/>
    </source>
</evidence>
<dbReference type="SMART" id="SM00530">
    <property type="entry name" value="HTH_XRE"/>
    <property type="match status" value="1"/>
</dbReference>
<comment type="caution">
    <text evidence="2">The sequence shown here is derived from an EMBL/GenBank/DDBJ whole genome shotgun (WGS) entry which is preliminary data.</text>
</comment>
<proteinExistence type="predicted"/>
<protein>
    <submittedName>
        <fullName evidence="2">XRE family transcriptional regulator</fullName>
    </submittedName>
</protein>